<dbReference type="AlphaFoldDB" id="A0A8S9ZCK5"/>
<feature type="transmembrane region" description="Helical" evidence="15">
    <location>
        <begin position="400"/>
        <end position="419"/>
    </location>
</feature>
<dbReference type="SUPFAM" id="SSF48726">
    <property type="entry name" value="Immunoglobulin"/>
    <property type="match status" value="1"/>
</dbReference>
<keyword evidence="4" id="KW-1003">Cell membrane</keyword>
<dbReference type="GO" id="GO:0048513">
    <property type="term" value="P:animal organ development"/>
    <property type="evidence" value="ECO:0007669"/>
    <property type="project" value="TreeGrafter"/>
</dbReference>
<evidence type="ECO:0000256" key="12">
    <source>
        <dbReference type="ARBA" id="ARBA00023319"/>
    </source>
</evidence>
<dbReference type="OrthoDB" id="6262914at2759"/>
<dbReference type="Gene3D" id="2.10.25.10">
    <property type="entry name" value="Laminin"/>
    <property type="match status" value="1"/>
</dbReference>
<keyword evidence="12" id="KW-0393">Immunoglobulin domain</keyword>
<dbReference type="SUPFAM" id="SSF57196">
    <property type="entry name" value="EGF/Laminin"/>
    <property type="match status" value="1"/>
</dbReference>
<evidence type="ECO:0000313" key="19">
    <source>
        <dbReference type="Proteomes" id="UP000822476"/>
    </source>
</evidence>
<feature type="transmembrane region" description="Helical" evidence="15">
    <location>
        <begin position="39"/>
        <end position="57"/>
    </location>
</feature>
<evidence type="ECO:0000313" key="18">
    <source>
        <dbReference type="EMBL" id="KAF7262067.1"/>
    </source>
</evidence>
<evidence type="ECO:0000256" key="4">
    <source>
        <dbReference type="ARBA" id="ARBA00022475"/>
    </source>
</evidence>
<evidence type="ECO:0000256" key="5">
    <source>
        <dbReference type="ARBA" id="ARBA00022525"/>
    </source>
</evidence>
<evidence type="ECO:0000256" key="1">
    <source>
        <dbReference type="ARBA" id="ARBA00004251"/>
    </source>
</evidence>
<evidence type="ECO:0000256" key="7">
    <source>
        <dbReference type="ARBA" id="ARBA00022692"/>
    </source>
</evidence>
<feature type="domain" description="Ig-like" evidence="17">
    <location>
        <begin position="218"/>
        <end position="313"/>
    </location>
</feature>
<dbReference type="PANTHER" id="PTHR11100">
    <property type="entry name" value="HEREGULIN-NEUREGULIN FAMILY MEMBER"/>
    <property type="match status" value="1"/>
</dbReference>
<evidence type="ECO:0000256" key="9">
    <source>
        <dbReference type="ARBA" id="ARBA00023030"/>
    </source>
</evidence>
<evidence type="ECO:0000256" key="2">
    <source>
        <dbReference type="ARBA" id="ARBA00004613"/>
    </source>
</evidence>
<accession>A0A8S9ZCK5</accession>
<dbReference type="PROSITE" id="PS50835">
    <property type="entry name" value="IG_LIKE"/>
    <property type="match status" value="1"/>
</dbReference>
<comment type="caution">
    <text evidence="18">The sequence shown here is derived from an EMBL/GenBank/DDBJ whole genome shotgun (WGS) entry which is preliminary data.</text>
</comment>
<evidence type="ECO:0000256" key="3">
    <source>
        <dbReference type="ARBA" id="ARBA00008216"/>
    </source>
</evidence>
<dbReference type="InterPro" id="IPR003599">
    <property type="entry name" value="Ig_sub"/>
</dbReference>
<dbReference type="EMBL" id="JTDE01000182">
    <property type="protein sequence ID" value="KAF7262067.1"/>
    <property type="molecule type" value="Genomic_DNA"/>
</dbReference>
<protein>
    <submittedName>
        <fullName evidence="18">Uncharacterized protein</fullName>
    </submittedName>
</protein>
<dbReference type="InterPro" id="IPR013783">
    <property type="entry name" value="Ig-like_fold"/>
</dbReference>
<dbReference type="SMART" id="SM00408">
    <property type="entry name" value="IGc2"/>
    <property type="match status" value="1"/>
</dbReference>
<keyword evidence="11 13" id="KW-1015">Disulfide bond</keyword>
<evidence type="ECO:0000256" key="14">
    <source>
        <dbReference type="SAM" id="MobiDB-lite"/>
    </source>
</evidence>
<feature type="disulfide bond" evidence="13">
    <location>
        <begin position="358"/>
        <end position="367"/>
    </location>
</feature>
<keyword evidence="5" id="KW-0964">Secreted</keyword>
<evidence type="ECO:0000259" key="17">
    <source>
        <dbReference type="PROSITE" id="PS50835"/>
    </source>
</evidence>
<comment type="caution">
    <text evidence="13">Lacks conserved residue(s) required for the propagation of feature annotation.</text>
</comment>
<reference evidence="18" key="1">
    <citation type="submission" date="2019-07" db="EMBL/GenBank/DDBJ databases">
        <title>Annotation for the trematode Paragonimus miyazaki's.</title>
        <authorList>
            <person name="Choi Y.-J."/>
        </authorList>
    </citation>
    <scope>NUCLEOTIDE SEQUENCE</scope>
    <source>
        <strain evidence="18">Japan</strain>
    </source>
</reference>
<dbReference type="PANTHER" id="PTHR11100:SF12">
    <property type="entry name" value="PROTEIN VEIN"/>
    <property type="match status" value="1"/>
</dbReference>
<dbReference type="GO" id="GO:0005615">
    <property type="term" value="C:extracellular space"/>
    <property type="evidence" value="ECO:0007669"/>
    <property type="project" value="TreeGrafter"/>
</dbReference>
<dbReference type="PROSITE" id="PS00022">
    <property type="entry name" value="EGF_1"/>
    <property type="match status" value="1"/>
</dbReference>
<dbReference type="InterPro" id="IPR036179">
    <property type="entry name" value="Ig-like_dom_sf"/>
</dbReference>
<name>A0A8S9ZCK5_9TREM</name>
<comment type="similarity">
    <text evidence="3">Belongs to the neuregulin family.</text>
</comment>
<keyword evidence="6 13" id="KW-0245">EGF-like domain</keyword>
<evidence type="ECO:0000256" key="11">
    <source>
        <dbReference type="ARBA" id="ARBA00023157"/>
    </source>
</evidence>
<evidence type="ECO:0000256" key="8">
    <source>
        <dbReference type="ARBA" id="ARBA00022989"/>
    </source>
</evidence>
<gene>
    <name evidence="18" type="ORF">EG68_01526</name>
</gene>
<evidence type="ECO:0000256" key="13">
    <source>
        <dbReference type="PROSITE-ProRule" id="PRU00076"/>
    </source>
</evidence>
<dbReference type="GO" id="GO:0008083">
    <property type="term" value="F:growth factor activity"/>
    <property type="evidence" value="ECO:0007669"/>
    <property type="project" value="UniProtKB-KW"/>
</dbReference>
<proteinExistence type="inferred from homology"/>
<comment type="subcellular location">
    <subcellularLocation>
        <location evidence="1">Cell membrane</location>
        <topology evidence="1">Single-pass type I membrane protein</topology>
    </subcellularLocation>
    <subcellularLocation>
        <location evidence="2">Secreted</location>
    </subcellularLocation>
</comment>
<dbReference type="InterPro" id="IPR003598">
    <property type="entry name" value="Ig_sub2"/>
</dbReference>
<dbReference type="InterPro" id="IPR013098">
    <property type="entry name" value="Ig_I-set"/>
</dbReference>
<feature type="domain" description="EGF-like" evidence="16">
    <location>
        <begin position="326"/>
        <end position="368"/>
    </location>
</feature>
<dbReference type="FunFam" id="2.60.40.10:FF:000032">
    <property type="entry name" value="palladin isoform X1"/>
    <property type="match status" value="1"/>
</dbReference>
<keyword evidence="19" id="KW-1185">Reference proteome</keyword>
<keyword evidence="8 15" id="KW-1133">Transmembrane helix</keyword>
<dbReference type="SMART" id="SM00409">
    <property type="entry name" value="IG"/>
    <property type="match status" value="1"/>
</dbReference>
<organism evidence="18 19">
    <name type="scientific">Paragonimus skrjabini miyazakii</name>
    <dbReference type="NCBI Taxonomy" id="59628"/>
    <lineage>
        <taxon>Eukaryota</taxon>
        <taxon>Metazoa</taxon>
        <taxon>Spiralia</taxon>
        <taxon>Lophotrochozoa</taxon>
        <taxon>Platyhelminthes</taxon>
        <taxon>Trematoda</taxon>
        <taxon>Digenea</taxon>
        <taxon>Plagiorchiida</taxon>
        <taxon>Troglotremata</taxon>
        <taxon>Troglotrematidae</taxon>
        <taxon>Paragonimus</taxon>
    </lineage>
</organism>
<dbReference type="InterPro" id="IPR040180">
    <property type="entry name" value="Neuregulin"/>
</dbReference>
<evidence type="ECO:0000256" key="10">
    <source>
        <dbReference type="ARBA" id="ARBA00023136"/>
    </source>
</evidence>
<dbReference type="Pfam" id="PF07679">
    <property type="entry name" value="I-set"/>
    <property type="match status" value="1"/>
</dbReference>
<dbReference type="PROSITE" id="PS50026">
    <property type="entry name" value="EGF_3"/>
    <property type="match status" value="1"/>
</dbReference>
<keyword evidence="10 15" id="KW-0472">Membrane</keyword>
<keyword evidence="7 15" id="KW-0812">Transmembrane</keyword>
<feature type="compositionally biased region" description="Basic residues" evidence="14">
    <location>
        <begin position="431"/>
        <end position="444"/>
    </location>
</feature>
<evidence type="ECO:0000259" key="16">
    <source>
        <dbReference type="PROSITE" id="PS50026"/>
    </source>
</evidence>
<dbReference type="GO" id="GO:0007399">
    <property type="term" value="P:nervous system development"/>
    <property type="evidence" value="ECO:0007669"/>
    <property type="project" value="InterPro"/>
</dbReference>
<dbReference type="Proteomes" id="UP000822476">
    <property type="component" value="Unassembled WGS sequence"/>
</dbReference>
<sequence>MSIKSLLCAKSMPETDGTEKEQQCRFCVTPTLLLRSFTMFTRFSLFFASAVLFLIYLDIQRTNGNNVMEAVPYVGEQSTSVKCLQPTVDLSKMLQNAPVVLAGRFRQRFGKTNAKLNSDRFSLPDQRFNATVLVTNVYKSFDHKQDQIMVGSFFTPTVDSHDGPGCLDAFYRNSKYIFFLRRNMNADNFYDVTYNPHPYTEELDQNIQAKQCVNCFAPKIQPLDDLLLKPGSKLTVTCSASGKPSPELVWVKNGKSLNLVDKSVSIEMIKVSEDNVESVLEISNLIRIDSGEYKCLATNPLGKASELFNLQITQPEKSGQLLMDTELVPCSDEDRDYCLNGGQCYMLKSDRNVLQCRCPHQYFGDRCHFHIGGLLAYAEVADPDMEHMLKHVLSEVVTPLMWSVWIGFPVTILLLVYLITKGRGDQCQKNVQKKRNREPRKKGRNSFAPLVPGQSQTQNNLSETDISLAHGGFGNHHLDVPHNNRRYCLTHLSGSTQKRQHPLTKSQPQPIKPMESESILVQHTPLCFQKPTFNQRGIFQRNFYEATTADLTFPQSTEASHVFAHVVTGGPVQANDFPATLQKTMNPAHVHASYMQAMCEPINSHVQ</sequence>
<dbReference type="InterPro" id="IPR007110">
    <property type="entry name" value="Ig-like_dom"/>
</dbReference>
<dbReference type="InterPro" id="IPR000742">
    <property type="entry name" value="EGF"/>
</dbReference>
<keyword evidence="9" id="KW-0339">Growth factor</keyword>
<dbReference type="Gene3D" id="2.60.40.10">
    <property type="entry name" value="Immunoglobulins"/>
    <property type="match status" value="1"/>
</dbReference>
<feature type="region of interest" description="Disordered" evidence="14">
    <location>
        <begin position="428"/>
        <end position="458"/>
    </location>
</feature>
<dbReference type="GO" id="GO:0035556">
    <property type="term" value="P:intracellular signal transduction"/>
    <property type="evidence" value="ECO:0007669"/>
    <property type="project" value="TreeGrafter"/>
</dbReference>
<dbReference type="GO" id="GO:0005886">
    <property type="term" value="C:plasma membrane"/>
    <property type="evidence" value="ECO:0007669"/>
    <property type="project" value="UniProtKB-SubCell"/>
</dbReference>
<evidence type="ECO:0000256" key="6">
    <source>
        <dbReference type="ARBA" id="ARBA00022536"/>
    </source>
</evidence>
<evidence type="ECO:0000256" key="15">
    <source>
        <dbReference type="SAM" id="Phobius"/>
    </source>
</evidence>